<feature type="transmembrane region" description="Helical" evidence="7">
    <location>
        <begin position="56"/>
        <end position="76"/>
    </location>
</feature>
<dbReference type="Pfam" id="PF09335">
    <property type="entry name" value="VTT_dom"/>
    <property type="match status" value="1"/>
</dbReference>
<dbReference type="GO" id="GO:0005886">
    <property type="term" value="C:plasma membrane"/>
    <property type="evidence" value="ECO:0007669"/>
    <property type="project" value="UniProtKB-SubCell"/>
</dbReference>
<feature type="transmembrane region" description="Helical" evidence="7">
    <location>
        <begin position="220"/>
        <end position="242"/>
    </location>
</feature>
<keyword evidence="2" id="KW-1003">Cell membrane</keyword>
<dbReference type="InterPro" id="IPR015414">
    <property type="entry name" value="TMEM64"/>
</dbReference>
<evidence type="ECO:0000256" key="7">
    <source>
        <dbReference type="SAM" id="Phobius"/>
    </source>
</evidence>
<sequence>MTDASHGPFLRDLDDGCPFSIRRGDDDGSVGNSHHEPAGVTARGEEEEQREPNTRLQRVVLCFMALMIAAVTYDAFTARRLEAAVTQFVAWLALHPYAGVLAVIVVYIIATVCFVPGSVLTIGVGYAFGRAFADHLGIGVALASLSVFCGASAGSVSCFLLGRYLFRGPVLRLAAQYSSFRAIDRALEGNGFQIMLLLRLSPLIPYNALDFISGLTSISLGQYSLALFGLLPGTIAFCYIGATASSLAAGTDTASDNKAFRRVVLFLGLAFALAGAALASYYSKKELDKILLEEQQQEQEYRGNRQELMPVNNAHVDDEDEDRENNIAALNQSSLGVNGLMT</sequence>
<proteinExistence type="predicted"/>
<evidence type="ECO:0000256" key="4">
    <source>
        <dbReference type="ARBA" id="ARBA00022989"/>
    </source>
</evidence>
<evidence type="ECO:0000256" key="3">
    <source>
        <dbReference type="ARBA" id="ARBA00022692"/>
    </source>
</evidence>
<organism evidence="9">
    <name type="scientific">Amphora coffeiformis</name>
    <dbReference type="NCBI Taxonomy" id="265554"/>
    <lineage>
        <taxon>Eukaryota</taxon>
        <taxon>Sar</taxon>
        <taxon>Stramenopiles</taxon>
        <taxon>Ochrophyta</taxon>
        <taxon>Bacillariophyta</taxon>
        <taxon>Bacillariophyceae</taxon>
        <taxon>Bacillariophycidae</taxon>
        <taxon>Thalassiophysales</taxon>
        <taxon>Catenulaceae</taxon>
        <taxon>Amphora</taxon>
    </lineage>
</organism>
<protein>
    <recommendedName>
        <fullName evidence="8">VTT domain-containing protein</fullName>
    </recommendedName>
</protein>
<feature type="domain" description="VTT" evidence="8">
    <location>
        <begin position="115"/>
        <end position="242"/>
    </location>
</feature>
<evidence type="ECO:0000256" key="1">
    <source>
        <dbReference type="ARBA" id="ARBA00004651"/>
    </source>
</evidence>
<name>A0A7S3L6Q2_9STRA</name>
<feature type="transmembrane region" description="Helical" evidence="7">
    <location>
        <begin position="97"/>
        <end position="128"/>
    </location>
</feature>
<keyword evidence="4 7" id="KW-1133">Transmembrane helix</keyword>
<comment type="subcellular location">
    <subcellularLocation>
        <location evidence="1">Cell membrane</location>
        <topology evidence="1">Multi-pass membrane protein</topology>
    </subcellularLocation>
</comment>
<keyword evidence="3 7" id="KW-0812">Transmembrane</keyword>
<feature type="region of interest" description="Disordered" evidence="6">
    <location>
        <begin position="23"/>
        <end position="51"/>
    </location>
</feature>
<gene>
    <name evidence="9" type="ORF">ACOF00016_LOCUS11064</name>
</gene>
<evidence type="ECO:0000256" key="6">
    <source>
        <dbReference type="SAM" id="MobiDB-lite"/>
    </source>
</evidence>
<accession>A0A7S3L6Q2</accession>
<keyword evidence="5 7" id="KW-0472">Membrane</keyword>
<feature type="transmembrane region" description="Helical" evidence="7">
    <location>
        <begin position="263"/>
        <end position="282"/>
    </location>
</feature>
<dbReference type="InterPro" id="IPR032816">
    <property type="entry name" value="VTT_dom"/>
</dbReference>
<evidence type="ECO:0000259" key="8">
    <source>
        <dbReference type="Pfam" id="PF09335"/>
    </source>
</evidence>
<dbReference type="PANTHER" id="PTHR12677:SF59">
    <property type="entry name" value="GOLGI APPARATUS MEMBRANE PROTEIN TVP38-RELATED"/>
    <property type="match status" value="1"/>
</dbReference>
<dbReference type="AlphaFoldDB" id="A0A7S3L6Q2"/>
<feature type="transmembrane region" description="Helical" evidence="7">
    <location>
        <begin position="140"/>
        <end position="166"/>
    </location>
</feature>
<evidence type="ECO:0000313" key="9">
    <source>
        <dbReference type="EMBL" id="CAE0413821.1"/>
    </source>
</evidence>
<evidence type="ECO:0000256" key="2">
    <source>
        <dbReference type="ARBA" id="ARBA00022475"/>
    </source>
</evidence>
<dbReference type="PANTHER" id="PTHR12677">
    <property type="entry name" value="GOLGI APPARATUS MEMBRANE PROTEIN TVP38-RELATED"/>
    <property type="match status" value="1"/>
</dbReference>
<reference evidence="9" key="1">
    <citation type="submission" date="2021-01" db="EMBL/GenBank/DDBJ databases">
        <authorList>
            <person name="Corre E."/>
            <person name="Pelletier E."/>
            <person name="Niang G."/>
            <person name="Scheremetjew M."/>
            <person name="Finn R."/>
            <person name="Kale V."/>
            <person name="Holt S."/>
            <person name="Cochrane G."/>
            <person name="Meng A."/>
            <person name="Brown T."/>
            <person name="Cohen L."/>
        </authorList>
    </citation>
    <scope>NUCLEOTIDE SEQUENCE</scope>
    <source>
        <strain evidence="9">CCMP127</strain>
    </source>
</reference>
<feature type="transmembrane region" description="Helical" evidence="7">
    <location>
        <begin position="187"/>
        <end position="208"/>
    </location>
</feature>
<evidence type="ECO:0000256" key="5">
    <source>
        <dbReference type="ARBA" id="ARBA00023136"/>
    </source>
</evidence>
<dbReference type="EMBL" id="HBIM01013711">
    <property type="protein sequence ID" value="CAE0413821.1"/>
    <property type="molecule type" value="Transcribed_RNA"/>
</dbReference>